<dbReference type="EMBL" id="NQVE01000123">
    <property type="protein sequence ID" value="RAL46331.1"/>
    <property type="molecule type" value="Genomic_DNA"/>
</dbReference>
<comment type="subcellular location">
    <subcellularLocation>
        <location evidence="1 9">Nucleus</location>
    </subcellularLocation>
</comment>
<evidence type="ECO:0000256" key="1">
    <source>
        <dbReference type="ARBA" id="ARBA00004123"/>
    </source>
</evidence>
<evidence type="ECO:0000256" key="9">
    <source>
        <dbReference type="PROSITE-ProRule" id="PRU00357"/>
    </source>
</evidence>
<dbReference type="AlphaFoldDB" id="A0A328DQ03"/>
<feature type="domain" description="Response regulatory" evidence="11">
    <location>
        <begin position="65"/>
        <end position="183"/>
    </location>
</feature>
<comment type="caution">
    <text evidence="13">The sequence shown here is derived from an EMBL/GenBank/DDBJ whole genome shotgun (WGS) entry which is preliminary data.</text>
</comment>
<dbReference type="PANTHER" id="PTHR43874:SF95">
    <property type="entry name" value="TWO-COMPONENT RESPONSE REGULATOR-LIKE APRR5"/>
    <property type="match status" value="1"/>
</dbReference>
<feature type="region of interest" description="Disordered" evidence="10">
    <location>
        <begin position="581"/>
        <end position="609"/>
    </location>
</feature>
<evidence type="ECO:0000256" key="3">
    <source>
        <dbReference type="ARBA" id="ARBA00023012"/>
    </source>
</evidence>
<keyword evidence="5" id="KW-0090">Biological rhythms</keyword>
<dbReference type="SUPFAM" id="SSF52172">
    <property type="entry name" value="CheY-like"/>
    <property type="match status" value="1"/>
</dbReference>
<evidence type="ECO:0000313" key="13">
    <source>
        <dbReference type="EMBL" id="RAL46331.1"/>
    </source>
</evidence>
<dbReference type="InterPro" id="IPR011006">
    <property type="entry name" value="CheY-like_superfamily"/>
</dbReference>
<accession>A0A328DQ03</accession>
<name>A0A328DQ03_9ASTE</name>
<dbReference type="GO" id="GO:0005634">
    <property type="term" value="C:nucleus"/>
    <property type="evidence" value="ECO:0007669"/>
    <property type="project" value="UniProtKB-SubCell"/>
</dbReference>
<keyword evidence="6" id="KW-0804">Transcription</keyword>
<gene>
    <name evidence="13" type="ORF">DM860_015324</name>
</gene>
<evidence type="ECO:0000256" key="6">
    <source>
        <dbReference type="ARBA" id="ARBA00023163"/>
    </source>
</evidence>
<proteinExistence type="inferred from homology"/>
<evidence type="ECO:0000259" key="11">
    <source>
        <dbReference type="PROSITE" id="PS50110"/>
    </source>
</evidence>
<evidence type="ECO:0000256" key="8">
    <source>
        <dbReference type="PROSITE-ProRule" id="PRU00169"/>
    </source>
</evidence>
<dbReference type="Gene3D" id="3.40.50.2300">
    <property type="match status" value="1"/>
</dbReference>
<feature type="region of interest" description="Disordered" evidence="10">
    <location>
        <begin position="390"/>
        <end position="428"/>
    </location>
</feature>
<keyword evidence="7 9" id="KW-0539">Nucleus</keyword>
<evidence type="ECO:0000256" key="10">
    <source>
        <dbReference type="SAM" id="MobiDB-lite"/>
    </source>
</evidence>
<feature type="region of interest" description="Disordered" evidence="10">
    <location>
        <begin position="1"/>
        <end position="24"/>
    </location>
</feature>
<organism evidence="13 14">
    <name type="scientific">Cuscuta australis</name>
    <dbReference type="NCBI Taxonomy" id="267555"/>
    <lineage>
        <taxon>Eukaryota</taxon>
        <taxon>Viridiplantae</taxon>
        <taxon>Streptophyta</taxon>
        <taxon>Embryophyta</taxon>
        <taxon>Tracheophyta</taxon>
        <taxon>Spermatophyta</taxon>
        <taxon>Magnoliopsida</taxon>
        <taxon>eudicotyledons</taxon>
        <taxon>Gunneridae</taxon>
        <taxon>Pentapetalae</taxon>
        <taxon>asterids</taxon>
        <taxon>lamiids</taxon>
        <taxon>Solanales</taxon>
        <taxon>Convolvulaceae</taxon>
        <taxon>Cuscuteae</taxon>
        <taxon>Cuscuta</taxon>
        <taxon>Cuscuta subgen. Grammica</taxon>
        <taxon>Cuscuta sect. Cleistogrammica</taxon>
    </lineage>
</organism>
<dbReference type="InterPro" id="IPR045279">
    <property type="entry name" value="ARR-like"/>
</dbReference>
<dbReference type="PROSITE" id="PS50110">
    <property type="entry name" value="RESPONSE_REGULATORY"/>
    <property type="match status" value="1"/>
</dbReference>
<dbReference type="GO" id="GO:0009736">
    <property type="term" value="P:cytokinin-activated signaling pathway"/>
    <property type="evidence" value="ECO:0007669"/>
    <property type="project" value="InterPro"/>
</dbReference>
<evidence type="ECO:0000256" key="7">
    <source>
        <dbReference type="ARBA" id="ARBA00023242"/>
    </source>
</evidence>
<evidence type="ECO:0000256" key="2">
    <source>
        <dbReference type="ARBA" id="ARBA00010330"/>
    </source>
</evidence>
<keyword evidence="3" id="KW-0902">Two-component regulatory system</keyword>
<dbReference type="Pfam" id="PF06203">
    <property type="entry name" value="CCT"/>
    <property type="match status" value="1"/>
</dbReference>
<dbReference type="GO" id="GO:0000160">
    <property type="term" value="P:phosphorelay signal transduction system"/>
    <property type="evidence" value="ECO:0007669"/>
    <property type="project" value="UniProtKB-KW"/>
</dbReference>
<feature type="compositionally biased region" description="Basic and acidic residues" evidence="10">
    <location>
        <begin position="392"/>
        <end position="408"/>
    </location>
</feature>
<evidence type="ECO:0000259" key="12">
    <source>
        <dbReference type="PROSITE" id="PS51017"/>
    </source>
</evidence>
<dbReference type="CDD" id="cd17582">
    <property type="entry name" value="psREC_PRR"/>
    <property type="match status" value="1"/>
</dbReference>
<dbReference type="PANTHER" id="PTHR43874">
    <property type="entry name" value="TWO-COMPONENT RESPONSE REGULATOR"/>
    <property type="match status" value="1"/>
</dbReference>
<dbReference type="PROSITE" id="PS51017">
    <property type="entry name" value="CCT"/>
    <property type="match status" value="1"/>
</dbReference>
<feature type="compositionally biased region" description="Pro residues" evidence="10">
    <location>
        <begin position="599"/>
        <end position="609"/>
    </location>
</feature>
<keyword evidence="14" id="KW-1185">Reference proteome</keyword>
<dbReference type="InterPro" id="IPR010402">
    <property type="entry name" value="CCT_domain"/>
</dbReference>
<protein>
    <submittedName>
        <fullName evidence="13">Uncharacterized protein</fullName>
    </submittedName>
</protein>
<reference evidence="13 14" key="1">
    <citation type="submission" date="2018-06" db="EMBL/GenBank/DDBJ databases">
        <title>The Genome of Cuscuta australis (Dodder) Provides Insight into the Evolution of Plant Parasitism.</title>
        <authorList>
            <person name="Liu H."/>
        </authorList>
    </citation>
    <scope>NUCLEOTIDE SEQUENCE [LARGE SCALE GENOMIC DNA]</scope>
    <source>
        <strain evidence="14">cv. Yunnan</strain>
        <tissue evidence="13">Vines</tissue>
    </source>
</reference>
<keyword evidence="4" id="KW-0805">Transcription regulation</keyword>
<evidence type="ECO:0000313" key="14">
    <source>
        <dbReference type="Proteomes" id="UP000249390"/>
    </source>
</evidence>
<comment type="similarity">
    <text evidence="2">Belongs to the ARR-like family.</text>
</comment>
<evidence type="ECO:0000256" key="4">
    <source>
        <dbReference type="ARBA" id="ARBA00023015"/>
    </source>
</evidence>
<dbReference type="SMART" id="SM00448">
    <property type="entry name" value="REC"/>
    <property type="match status" value="1"/>
</dbReference>
<evidence type="ECO:0000256" key="5">
    <source>
        <dbReference type="ARBA" id="ARBA00023108"/>
    </source>
</evidence>
<dbReference type="GO" id="GO:0048511">
    <property type="term" value="P:rhythmic process"/>
    <property type="evidence" value="ECO:0007669"/>
    <property type="project" value="UniProtKB-KW"/>
</dbReference>
<feature type="compositionally biased region" description="Polar residues" evidence="10">
    <location>
        <begin position="409"/>
        <end position="425"/>
    </location>
</feature>
<sequence length="609" mass="67618">MGETAVSSDGGVGGGAVELDRRKTEGMELLPAAEQRKAEEGDGSGPAAAEAMVRWERFLPKMVLRVLLVESDDSTRQIIAALLRKCSYKVAAVGDGLKAWEVLKRRPRNVDLILTEVDLPSISGYALLTLIMEHEICKNVPVIMMSAHDSISTVYKCMLRGAVDFLVKPLRKNELRNLWQHVWRRQVSSRSGHGQGEESVVQPKVEATAENDAFSNHSSGFEVCIERNRECIEKGSDAQVELILLFSAPYIENIVSHILSHIVFLLFHGHTQSSCTKPEIQEPHPIALDVQLRDPDNQVEVASGEDMSSYEARMASSKQAMSLIGSFDNYTKCNYVSGSNVGENKVASSSPPLELSLKRYPSGSVNQFPDEKHRLKHSDVSAFTRYVSKGAQHRELTNQQKDDGHNSDSHGPTMSSQRHLQTPVSNGVRFDGLSNNSYGFMASSLQCPVSATPQSSFQEHPFNCFNNQAIHSHQQCNGLSDHNVTSGITQTEYQQGFSSKAELGHVPFPTDQSANNNICNGVMNCHYPSIKPTTEYRMEDVSAVQDGNSQKLLRQAALNKFRLKRKDRCFEKKVRYESRKKLAEQRPRVKGQFVRQFPSEPPPGDASTG</sequence>
<dbReference type="Proteomes" id="UP000249390">
    <property type="component" value="Unassembled WGS sequence"/>
</dbReference>
<feature type="domain" description="CCT" evidence="12">
    <location>
        <begin position="554"/>
        <end position="596"/>
    </location>
</feature>
<dbReference type="Pfam" id="PF00072">
    <property type="entry name" value="Response_reg"/>
    <property type="match status" value="1"/>
</dbReference>
<comment type="caution">
    <text evidence="8">Lacks conserved residue(s) required for the propagation of feature annotation.</text>
</comment>
<dbReference type="InterPro" id="IPR001789">
    <property type="entry name" value="Sig_transdc_resp-reg_receiver"/>
</dbReference>